<dbReference type="Proteomes" id="UP000621492">
    <property type="component" value="Unassembled WGS sequence"/>
</dbReference>
<reference evidence="1" key="2">
    <citation type="submission" date="2020-09" db="EMBL/GenBank/DDBJ databases">
        <authorList>
            <person name="Sun Q."/>
            <person name="Zhou Y."/>
        </authorList>
    </citation>
    <scope>NUCLEOTIDE SEQUENCE</scope>
    <source>
        <strain evidence="1">CGMCC 1.15454</strain>
    </source>
</reference>
<keyword evidence="2" id="KW-1185">Reference proteome</keyword>
<gene>
    <name evidence="1" type="ORF">GCM10011409_17350</name>
</gene>
<comment type="caution">
    <text evidence="1">The sequence shown here is derived from an EMBL/GenBank/DDBJ whole genome shotgun (WGS) entry which is preliminary data.</text>
</comment>
<dbReference type="AlphaFoldDB" id="A0A9W5TX12"/>
<evidence type="ECO:0000313" key="1">
    <source>
        <dbReference type="EMBL" id="GGB40343.1"/>
    </source>
</evidence>
<accession>A0A9W5TX12</accession>
<name>A0A9W5TX12_9BACI</name>
<protein>
    <submittedName>
        <fullName evidence="1">Uncharacterized protein</fullName>
    </submittedName>
</protein>
<reference evidence="1" key="1">
    <citation type="journal article" date="2014" name="Int. J. Syst. Evol. Microbiol.">
        <title>Complete genome sequence of Corynebacterium casei LMG S-19264T (=DSM 44701T), isolated from a smear-ripened cheese.</title>
        <authorList>
            <consortium name="US DOE Joint Genome Institute (JGI-PGF)"/>
            <person name="Walter F."/>
            <person name="Albersmeier A."/>
            <person name="Kalinowski J."/>
            <person name="Ruckert C."/>
        </authorList>
    </citation>
    <scope>NUCLEOTIDE SEQUENCE</scope>
    <source>
        <strain evidence="1">CGMCC 1.15454</strain>
    </source>
</reference>
<organism evidence="1 2">
    <name type="scientific">Lentibacillus populi</name>
    <dbReference type="NCBI Taxonomy" id="1827502"/>
    <lineage>
        <taxon>Bacteria</taxon>
        <taxon>Bacillati</taxon>
        <taxon>Bacillota</taxon>
        <taxon>Bacilli</taxon>
        <taxon>Bacillales</taxon>
        <taxon>Bacillaceae</taxon>
        <taxon>Lentibacillus</taxon>
    </lineage>
</organism>
<dbReference type="EMBL" id="BMJD01000010">
    <property type="protein sequence ID" value="GGB40343.1"/>
    <property type="molecule type" value="Genomic_DNA"/>
</dbReference>
<proteinExistence type="predicted"/>
<sequence>MSWAQSPFLVGHHLKKLVASFIGGWKLSCLKLGIQDVTTAADFDPFYPPFEHTLINLVAISLCRHFTMGMDIRPFPRKILSSAIHWFYAHTN</sequence>
<evidence type="ECO:0000313" key="2">
    <source>
        <dbReference type="Proteomes" id="UP000621492"/>
    </source>
</evidence>